<protein>
    <submittedName>
        <fullName evidence="2">Uncharacterized protein</fullName>
    </submittedName>
</protein>
<evidence type="ECO:0000256" key="1">
    <source>
        <dbReference type="SAM" id="MobiDB-lite"/>
    </source>
</evidence>
<dbReference type="InParanoid" id="D6RMV8"/>
<dbReference type="VEuPathDB" id="FungiDB:CC1G_14630"/>
<dbReference type="AlphaFoldDB" id="D6RMV8"/>
<accession>D6RMV8</accession>
<evidence type="ECO:0000313" key="3">
    <source>
        <dbReference type="Proteomes" id="UP000001861"/>
    </source>
</evidence>
<sequence length="164" mass="17771">MSNPSSRLTNRADVDDEGPILYKEETTKTTTFDAQGNVLDTHVEHNPRPDETHIRDTSQRAHGYTSSQDIGGLSSYDSGDTSYTNRGRMASDQYGRTGATNYQSDIGSSQAGHGAGAGRENISFRDKVTSQAEKTAGKMTSDPNMFNRGEARAAGKFSEGARRL</sequence>
<dbReference type="HOGENOM" id="CLU_1618924_0_0_1"/>
<dbReference type="Proteomes" id="UP000001861">
    <property type="component" value="Unassembled WGS sequence"/>
</dbReference>
<feature type="compositionally biased region" description="Polar residues" evidence="1">
    <location>
        <begin position="64"/>
        <end position="85"/>
    </location>
</feature>
<gene>
    <name evidence="2" type="ORF">CC1G_14630</name>
</gene>
<dbReference type="GeneID" id="9380100"/>
<comment type="caution">
    <text evidence="2">The sequence shown here is derived from an EMBL/GenBank/DDBJ whole genome shotgun (WGS) entry which is preliminary data.</text>
</comment>
<reference evidence="2 3" key="1">
    <citation type="journal article" date="2010" name="Proc. Natl. Acad. Sci. U.S.A.">
        <title>Insights into evolution of multicellular fungi from the assembled chromosomes of the mushroom Coprinopsis cinerea (Coprinus cinereus).</title>
        <authorList>
            <person name="Stajich J.E."/>
            <person name="Wilke S.K."/>
            <person name="Ahren D."/>
            <person name="Au C.H."/>
            <person name="Birren B.W."/>
            <person name="Borodovsky M."/>
            <person name="Burns C."/>
            <person name="Canback B."/>
            <person name="Casselton L.A."/>
            <person name="Cheng C.K."/>
            <person name="Deng J."/>
            <person name="Dietrich F.S."/>
            <person name="Fargo D.C."/>
            <person name="Farman M.L."/>
            <person name="Gathman A.C."/>
            <person name="Goldberg J."/>
            <person name="Guigo R."/>
            <person name="Hoegger P.J."/>
            <person name="Hooker J.B."/>
            <person name="Huggins A."/>
            <person name="James T.Y."/>
            <person name="Kamada T."/>
            <person name="Kilaru S."/>
            <person name="Kodira C."/>
            <person name="Kues U."/>
            <person name="Kupfer D."/>
            <person name="Kwan H.S."/>
            <person name="Lomsadze A."/>
            <person name="Li W."/>
            <person name="Lilly W.W."/>
            <person name="Ma L.J."/>
            <person name="Mackey A.J."/>
            <person name="Manning G."/>
            <person name="Martin F."/>
            <person name="Muraguchi H."/>
            <person name="Natvig D.O."/>
            <person name="Palmerini H."/>
            <person name="Ramesh M.A."/>
            <person name="Rehmeyer C.J."/>
            <person name="Roe B.A."/>
            <person name="Shenoy N."/>
            <person name="Stanke M."/>
            <person name="Ter-Hovhannisyan V."/>
            <person name="Tunlid A."/>
            <person name="Velagapudi R."/>
            <person name="Vision T.J."/>
            <person name="Zeng Q."/>
            <person name="Zolan M.E."/>
            <person name="Pukkila P.J."/>
        </authorList>
    </citation>
    <scope>NUCLEOTIDE SEQUENCE [LARGE SCALE GENOMIC DNA]</scope>
    <source>
        <strain evidence="3">Okayama-7 / 130 / ATCC MYA-4618 / FGSC 9003</strain>
    </source>
</reference>
<dbReference type="RefSeq" id="XP_002911199.1">
    <property type="nucleotide sequence ID" value="XM_002911153.1"/>
</dbReference>
<name>D6RMV8_COPC7</name>
<dbReference type="KEGG" id="cci:CC1G_14630"/>
<organism evidence="2 3">
    <name type="scientific">Coprinopsis cinerea (strain Okayama-7 / 130 / ATCC MYA-4618 / FGSC 9003)</name>
    <name type="common">Inky cap fungus</name>
    <name type="synonym">Hormographiella aspergillata</name>
    <dbReference type="NCBI Taxonomy" id="240176"/>
    <lineage>
        <taxon>Eukaryota</taxon>
        <taxon>Fungi</taxon>
        <taxon>Dikarya</taxon>
        <taxon>Basidiomycota</taxon>
        <taxon>Agaricomycotina</taxon>
        <taxon>Agaricomycetes</taxon>
        <taxon>Agaricomycetidae</taxon>
        <taxon>Agaricales</taxon>
        <taxon>Agaricineae</taxon>
        <taxon>Psathyrellaceae</taxon>
        <taxon>Coprinopsis</taxon>
    </lineage>
</organism>
<feature type="compositionally biased region" description="Basic and acidic residues" evidence="1">
    <location>
        <begin position="149"/>
        <end position="164"/>
    </location>
</feature>
<keyword evidence="3" id="KW-1185">Reference proteome</keyword>
<feature type="region of interest" description="Disordered" evidence="1">
    <location>
        <begin position="25"/>
        <end position="164"/>
    </location>
</feature>
<feature type="compositionally biased region" description="Basic and acidic residues" evidence="1">
    <location>
        <begin position="41"/>
        <end position="59"/>
    </location>
</feature>
<dbReference type="EMBL" id="AACS02000005">
    <property type="protein sequence ID" value="EFI27705.1"/>
    <property type="molecule type" value="Genomic_DNA"/>
</dbReference>
<feature type="region of interest" description="Disordered" evidence="1">
    <location>
        <begin position="1"/>
        <end position="20"/>
    </location>
</feature>
<evidence type="ECO:0000313" key="2">
    <source>
        <dbReference type="EMBL" id="EFI27705.1"/>
    </source>
</evidence>
<proteinExistence type="predicted"/>
<feature type="compositionally biased region" description="Polar residues" evidence="1">
    <location>
        <begin position="98"/>
        <end position="110"/>
    </location>
</feature>